<evidence type="ECO:0000256" key="1">
    <source>
        <dbReference type="SAM" id="Coils"/>
    </source>
</evidence>
<keyword evidence="1" id="KW-0175">Coiled coil</keyword>
<evidence type="ECO:0000313" key="2">
    <source>
        <dbReference type="EMBL" id="RZC61063.1"/>
    </source>
</evidence>
<evidence type="ECO:0000313" key="3">
    <source>
        <dbReference type="Proteomes" id="UP000316621"/>
    </source>
</evidence>
<gene>
    <name evidence="2" type="ORF">C5167_022808</name>
</gene>
<dbReference type="Proteomes" id="UP000316621">
    <property type="component" value="Chromosome 5"/>
</dbReference>
<accession>A0A4Y7JJ18</accession>
<feature type="coiled-coil region" evidence="1">
    <location>
        <begin position="159"/>
        <end position="186"/>
    </location>
</feature>
<proteinExistence type="predicted"/>
<keyword evidence="3" id="KW-1185">Reference proteome</keyword>
<dbReference type="AlphaFoldDB" id="A0A4Y7JJ18"/>
<sequence length="221" mass="25639">MTENPKFLELGFSLETVRILDIHVLGSTVYPSITMKDLLQEFRTWVTIEDMRKGFNTWTTELLQTVGVDDQEKVVKDMKEFCAALEDMYKPIKRAYDDADKSYSEVITTLISKHPYVVHMPWFDILFSDMQKVSFDLYDETIADNNRKMPNPSVDLEKVMELQRQLQRAEDNFAVLSRKVKDLSTLISSVKSLISFVQPVLDRIKLSCSNRRERGIQALTV</sequence>
<protein>
    <submittedName>
        <fullName evidence="2">Uncharacterized protein</fullName>
    </submittedName>
</protein>
<name>A0A4Y7JJ18_PAPSO</name>
<organism evidence="2 3">
    <name type="scientific">Papaver somniferum</name>
    <name type="common">Opium poppy</name>
    <dbReference type="NCBI Taxonomy" id="3469"/>
    <lineage>
        <taxon>Eukaryota</taxon>
        <taxon>Viridiplantae</taxon>
        <taxon>Streptophyta</taxon>
        <taxon>Embryophyta</taxon>
        <taxon>Tracheophyta</taxon>
        <taxon>Spermatophyta</taxon>
        <taxon>Magnoliopsida</taxon>
        <taxon>Ranunculales</taxon>
        <taxon>Papaveraceae</taxon>
        <taxon>Papaveroideae</taxon>
        <taxon>Papaver</taxon>
    </lineage>
</organism>
<dbReference type="EMBL" id="CM010719">
    <property type="protein sequence ID" value="RZC61063.1"/>
    <property type="molecule type" value="Genomic_DNA"/>
</dbReference>
<reference evidence="2 3" key="1">
    <citation type="journal article" date="2018" name="Science">
        <title>The opium poppy genome and morphinan production.</title>
        <authorList>
            <person name="Guo L."/>
            <person name="Winzer T."/>
            <person name="Yang X."/>
            <person name="Li Y."/>
            <person name="Ning Z."/>
            <person name="He Z."/>
            <person name="Teodor R."/>
            <person name="Lu Y."/>
            <person name="Bowser T.A."/>
            <person name="Graham I.A."/>
            <person name="Ye K."/>
        </authorList>
    </citation>
    <scope>NUCLEOTIDE SEQUENCE [LARGE SCALE GENOMIC DNA]</scope>
    <source>
        <strain evidence="3">cv. HN1</strain>
        <tissue evidence="2">Leaves</tissue>
    </source>
</reference>
<dbReference type="Gramene" id="RZC61063">
    <property type="protein sequence ID" value="RZC61063"/>
    <property type="gene ID" value="C5167_022808"/>
</dbReference>